<keyword evidence="4" id="KW-0460">Magnesium</keyword>
<reference evidence="6 7" key="1">
    <citation type="journal article" date="2016" name="Front. Microbiol.">
        <title>Single-Cell (Meta-)Genomics of a Dimorphic Candidatus Thiomargarita nelsonii Reveals Genomic Plasticity.</title>
        <authorList>
            <person name="Flood B.E."/>
            <person name="Fliss P."/>
            <person name="Jones D.S."/>
            <person name="Dick G.J."/>
            <person name="Jain S."/>
            <person name="Kaster A.K."/>
            <person name="Winkel M."/>
            <person name="Mussmann M."/>
            <person name="Bailey J."/>
        </authorList>
    </citation>
    <scope>NUCLEOTIDE SEQUENCE [LARGE SCALE GENOMIC DNA]</scope>
    <source>
        <strain evidence="6">Hydrate Ridge</strain>
    </source>
</reference>
<dbReference type="InterPro" id="IPR051600">
    <property type="entry name" value="Beta-PGM-like"/>
</dbReference>
<dbReference type="GO" id="GO:0046872">
    <property type="term" value="F:metal ion binding"/>
    <property type="evidence" value="ECO:0007669"/>
    <property type="project" value="UniProtKB-KW"/>
</dbReference>
<protein>
    <submittedName>
        <fullName evidence="6">Uncharacterized protein</fullName>
    </submittedName>
</protein>
<dbReference type="AlphaFoldDB" id="A0A0A6P6L9"/>
<keyword evidence="5" id="KW-0119">Carbohydrate metabolism</keyword>
<dbReference type="PANTHER" id="PTHR46193:SF18">
    <property type="entry name" value="HEXITOL PHOSPHATASE B"/>
    <property type="match status" value="1"/>
</dbReference>
<comment type="cofactor">
    <cofactor evidence="1">
        <name>Mg(2+)</name>
        <dbReference type="ChEBI" id="CHEBI:18420"/>
    </cofactor>
</comment>
<keyword evidence="3" id="KW-0479">Metal-binding</keyword>
<dbReference type="GO" id="GO:0003824">
    <property type="term" value="F:catalytic activity"/>
    <property type="evidence" value="ECO:0007669"/>
    <property type="project" value="UniProtKB-ARBA"/>
</dbReference>
<dbReference type="SFLD" id="SFLDS00003">
    <property type="entry name" value="Haloacid_Dehalogenase"/>
    <property type="match status" value="1"/>
</dbReference>
<dbReference type="Gene3D" id="3.40.50.1000">
    <property type="entry name" value="HAD superfamily/HAD-like"/>
    <property type="match status" value="1"/>
</dbReference>
<dbReference type="Proteomes" id="UP000030428">
    <property type="component" value="Unassembled WGS sequence"/>
</dbReference>
<name>A0A0A6P6L9_9GAMM</name>
<evidence type="ECO:0000256" key="4">
    <source>
        <dbReference type="ARBA" id="ARBA00022842"/>
    </source>
</evidence>
<dbReference type="NCBIfam" id="TIGR01509">
    <property type="entry name" value="HAD-SF-IA-v3"/>
    <property type="match status" value="1"/>
</dbReference>
<dbReference type="InterPro" id="IPR036412">
    <property type="entry name" value="HAD-like_sf"/>
</dbReference>
<evidence type="ECO:0000256" key="1">
    <source>
        <dbReference type="ARBA" id="ARBA00001946"/>
    </source>
</evidence>
<dbReference type="InterPro" id="IPR041492">
    <property type="entry name" value="HAD_2"/>
</dbReference>
<dbReference type="InterPro" id="IPR006439">
    <property type="entry name" value="HAD-SF_hydro_IA"/>
</dbReference>
<evidence type="ECO:0000256" key="3">
    <source>
        <dbReference type="ARBA" id="ARBA00022723"/>
    </source>
</evidence>
<evidence type="ECO:0000313" key="6">
    <source>
        <dbReference type="EMBL" id="KHD06510.1"/>
    </source>
</evidence>
<sequence length="217" mass="24818">MLIKALLLDCDGVVVDSEPLNFLCWEKALRQIRNRVSLENLHYSCIIGIPLSEIFSLFEEHLHTQFSETERQQILKTKNDYYFQIGQSELKPIDGIQTVMEQARQLGWKIYLVSSSIHEKLAFSLRTVCLHDAFDGIFCGKSGKTKNYSDVLQKIQSSNYEVVVIEDSPAGIFSAQQADIKTIIAITTNFSKAQLKEYSPIQIIKHYQELDLNRLGQ</sequence>
<comment type="similarity">
    <text evidence="2">Belongs to the HAD-like hydrolase superfamily. CbbY/CbbZ/Gph/YieH family.</text>
</comment>
<dbReference type="SUPFAM" id="SSF56784">
    <property type="entry name" value="HAD-like"/>
    <property type="match status" value="1"/>
</dbReference>
<dbReference type="SFLD" id="SFLDG01129">
    <property type="entry name" value="C1.5:_HAD__Beta-PGM__Phosphata"/>
    <property type="match status" value="1"/>
</dbReference>
<comment type="caution">
    <text evidence="6">The sequence shown here is derived from an EMBL/GenBank/DDBJ whole genome shotgun (WGS) entry which is preliminary data.</text>
</comment>
<evidence type="ECO:0000256" key="2">
    <source>
        <dbReference type="ARBA" id="ARBA00006171"/>
    </source>
</evidence>
<proteinExistence type="inferred from homology"/>
<dbReference type="PANTHER" id="PTHR46193">
    <property type="entry name" value="6-PHOSPHOGLUCONATE PHOSPHATASE"/>
    <property type="match status" value="1"/>
</dbReference>
<evidence type="ECO:0000256" key="5">
    <source>
        <dbReference type="ARBA" id="ARBA00023277"/>
    </source>
</evidence>
<dbReference type="InterPro" id="IPR023198">
    <property type="entry name" value="PGP-like_dom2"/>
</dbReference>
<dbReference type="Gene3D" id="1.10.150.240">
    <property type="entry name" value="Putative phosphatase, domain 2"/>
    <property type="match status" value="1"/>
</dbReference>
<evidence type="ECO:0000313" key="7">
    <source>
        <dbReference type="Proteomes" id="UP000030428"/>
    </source>
</evidence>
<keyword evidence="7" id="KW-1185">Reference proteome</keyword>
<organism evidence="6 7">
    <name type="scientific">Candidatus Thiomargarita nelsonii</name>
    <dbReference type="NCBI Taxonomy" id="1003181"/>
    <lineage>
        <taxon>Bacteria</taxon>
        <taxon>Pseudomonadati</taxon>
        <taxon>Pseudomonadota</taxon>
        <taxon>Gammaproteobacteria</taxon>
        <taxon>Thiotrichales</taxon>
        <taxon>Thiotrichaceae</taxon>
        <taxon>Thiomargarita</taxon>
    </lineage>
</organism>
<dbReference type="EMBL" id="JSZA02000024">
    <property type="protein sequence ID" value="KHD06510.1"/>
    <property type="molecule type" value="Genomic_DNA"/>
</dbReference>
<dbReference type="InterPro" id="IPR023214">
    <property type="entry name" value="HAD_sf"/>
</dbReference>
<dbReference type="Pfam" id="PF13419">
    <property type="entry name" value="HAD_2"/>
    <property type="match status" value="1"/>
</dbReference>
<accession>A0A0A6P6L9</accession>
<gene>
    <name evidence="6" type="ORF">PN36_08255</name>
</gene>